<evidence type="ECO:0000256" key="1">
    <source>
        <dbReference type="SAM" id="SignalP"/>
    </source>
</evidence>
<protein>
    <submittedName>
        <fullName evidence="2">Uncharacterized protein</fullName>
    </submittedName>
</protein>
<reference evidence="2 3" key="1">
    <citation type="submission" date="2019-05" db="EMBL/GenBank/DDBJ databases">
        <title>Another draft genome of Portunus trituberculatus and its Hox gene families provides insights of decapod evolution.</title>
        <authorList>
            <person name="Jeong J.-H."/>
            <person name="Song I."/>
            <person name="Kim S."/>
            <person name="Choi T."/>
            <person name="Kim D."/>
            <person name="Ryu S."/>
            <person name="Kim W."/>
        </authorList>
    </citation>
    <scope>NUCLEOTIDE SEQUENCE [LARGE SCALE GENOMIC DNA]</scope>
    <source>
        <tissue evidence="2">Muscle</tissue>
    </source>
</reference>
<feature type="chain" id="PRO_5023111158" evidence="1">
    <location>
        <begin position="17"/>
        <end position="329"/>
    </location>
</feature>
<feature type="signal peptide" evidence="1">
    <location>
        <begin position="1"/>
        <end position="16"/>
    </location>
</feature>
<dbReference type="Proteomes" id="UP000324222">
    <property type="component" value="Unassembled WGS sequence"/>
</dbReference>
<evidence type="ECO:0000313" key="3">
    <source>
        <dbReference type="Proteomes" id="UP000324222"/>
    </source>
</evidence>
<accession>A0A5B7DK32</accession>
<evidence type="ECO:0000313" key="2">
    <source>
        <dbReference type="EMBL" id="MPC21444.1"/>
    </source>
</evidence>
<keyword evidence="1" id="KW-0732">Signal</keyword>
<dbReference type="EMBL" id="VSRR010000976">
    <property type="protein sequence ID" value="MPC21444.1"/>
    <property type="molecule type" value="Genomic_DNA"/>
</dbReference>
<comment type="caution">
    <text evidence="2">The sequence shown here is derived from an EMBL/GenBank/DDBJ whole genome shotgun (WGS) entry which is preliminary data.</text>
</comment>
<name>A0A5B7DK32_PORTR</name>
<dbReference type="AlphaFoldDB" id="A0A5B7DK32"/>
<organism evidence="2 3">
    <name type="scientific">Portunus trituberculatus</name>
    <name type="common">Swimming crab</name>
    <name type="synonym">Neptunus trituberculatus</name>
    <dbReference type="NCBI Taxonomy" id="210409"/>
    <lineage>
        <taxon>Eukaryota</taxon>
        <taxon>Metazoa</taxon>
        <taxon>Ecdysozoa</taxon>
        <taxon>Arthropoda</taxon>
        <taxon>Crustacea</taxon>
        <taxon>Multicrustacea</taxon>
        <taxon>Malacostraca</taxon>
        <taxon>Eumalacostraca</taxon>
        <taxon>Eucarida</taxon>
        <taxon>Decapoda</taxon>
        <taxon>Pleocyemata</taxon>
        <taxon>Brachyura</taxon>
        <taxon>Eubrachyura</taxon>
        <taxon>Portunoidea</taxon>
        <taxon>Portunidae</taxon>
        <taxon>Portuninae</taxon>
        <taxon>Portunus</taxon>
    </lineage>
</organism>
<gene>
    <name evidence="2" type="ORF">E2C01_014432</name>
</gene>
<sequence>MPMRIVLLLLFKDAHQVKPVALEGDDWVGVVMVVKDPGVADFLPSILESVFKADLALMLIFTASLTSEPLSILLLLPSEVPVASLAVEAIFWKLGEHDRLCLEGERDRLCLERECDRLCPEGERDRLCFEGERNRLCPEGERDCLCLEGESDRMCLKGECDRLCLKGERDRLCPEGERDRLCPEGERDRLCPEGERDRLCLEGELDALSLQCLEAELDPLSHWKPLLFLWEVSVSSASDQYFSTVAGRGGGEQHRDDGRKGTKIHLVTDTEPGVFSIMVSAVPSFVMTAMTGNSYALNSIILNKASPSPHYLCDASTIFLLWSKTPLPI</sequence>
<keyword evidence="3" id="KW-1185">Reference proteome</keyword>
<proteinExistence type="predicted"/>